<feature type="domain" description="Nephrocystin 3-like N-terminal" evidence="2">
    <location>
        <begin position="42"/>
        <end position="201"/>
    </location>
</feature>
<comment type="caution">
    <text evidence="3">The sequence shown here is derived from an EMBL/GenBank/DDBJ whole genome shotgun (WGS) entry which is preliminary data.</text>
</comment>
<gene>
    <name evidence="3" type="ORF">BDP55DRAFT_722655</name>
</gene>
<evidence type="ECO:0000256" key="1">
    <source>
        <dbReference type="ARBA" id="ARBA00022737"/>
    </source>
</evidence>
<organism evidence="3 4">
    <name type="scientific">Colletotrichum godetiae</name>
    <dbReference type="NCBI Taxonomy" id="1209918"/>
    <lineage>
        <taxon>Eukaryota</taxon>
        <taxon>Fungi</taxon>
        <taxon>Dikarya</taxon>
        <taxon>Ascomycota</taxon>
        <taxon>Pezizomycotina</taxon>
        <taxon>Sordariomycetes</taxon>
        <taxon>Hypocreomycetidae</taxon>
        <taxon>Glomerellales</taxon>
        <taxon>Glomerellaceae</taxon>
        <taxon>Colletotrichum</taxon>
        <taxon>Colletotrichum acutatum species complex</taxon>
    </lineage>
</organism>
<dbReference type="GeneID" id="85463162"/>
<proteinExistence type="predicted"/>
<keyword evidence="4" id="KW-1185">Reference proteome</keyword>
<dbReference type="RefSeq" id="XP_060437202.1">
    <property type="nucleotide sequence ID" value="XM_060578636.1"/>
</dbReference>
<sequence>MSVSIGDLAKDEMRKCVDALFITNLDVDMQDIIDSTGGIAEGNCQWIRSEDKCRTWLESGKSVMLRISSAPGMGKTMLSIFPIEELKYLTQRSSGTLVFHFCNRHDPRRNKATLILRTWLHEILATNPVLAKHATKFLVPRERIEYTLGSLGTLWHISALVLNGPDLGPFYCMLDGLDECPEGDRKWLVGKLQALLERPSGSCRGSPNISKFIILSGGIGGVRGFHYLNLNQCTGSKQRVTNPGFIYTPQYPGERPDDT</sequence>
<evidence type="ECO:0000313" key="3">
    <source>
        <dbReference type="EMBL" id="KAK1701447.1"/>
    </source>
</evidence>
<name>A0AAJ0F5I1_9PEZI</name>
<accession>A0AAJ0F5I1</accession>
<reference evidence="3" key="1">
    <citation type="submission" date="2021-06" db="EMBL/GenBank/DDBJ databases">
        <title>Comparative genomics, transcriptomics and evolutionary studies reveal genomic signatures of adaptation to plant cell wall in hemibiotrophic fungi.</title>
        <authorList>
            <consortium name="DOE Joint Genome Institute"/>
            <person name="Baroncelli R."/>
            <person name="Diaz J.F."/>
            <person name="Benocci T."/>
            <person name="Peng M."/>
            <person name="Battaglia E."/>
            <person name="Haridas S."/>
            <person name="Andreopoulos W."/>
            <person name="Labutti K."/>
            <person name="Pangilinan J."/>
            <person name="Floch G.L."/>
            <person name="Makela M.R."/>
            <person name="Henrissat B."/>
            <person name="Grigoriev I.V."/>
            <person name="Crouch J.A."/>
            <person name="De Vries R.P."/>
            <person name="Sukno S.A."/>
            <person name="Thon M.R."/>
        </authorList>
    </citation>
    <scope>NUCLEOTIDE SEQUENCE</scope>
    <source>
        <strain evidence="3">CBS 193.32</strain>
    </source>
</reference>
<dbReference type="PANTHER" id="PTHR10039:SF14">
    <property type="entry name" value="NACHT DOMAIN-CONTAINING PROTEIN"/>
    <property type="match status" value="1"/>
</dbReference>
<dbReference type="Proteomes" id="UP001224890">
    <property type="component" value="Unassembled WGS sequence"/>
</dbReference>
<evidence type="ECO:0000259" key="2">
    <source>
        <dbReference type="Pfam" id="PF24883"/>
    </source>
</evidence>
<protein>
    <recommendedName>
        <fullName evidence="2">Nephrocystin 3-like N-terminal domain-containing protein</fullName>
    </recommendedName>
</protein>
<dbReference type="InterPro" id="IPR056884">
    <property type="entry name" value="NPHP3-like_N"/>
</dbReference>
<dbReference type="PANTHER" id="PTHR10039">
    <property type="entry name" value="AMELOGENIN"/>
    <property type="match status" value="1"/>
</dbReference>
<evidence type="ECO:0000313" key="4">
    <source>
        <dbReference type="Proteomes" id="UP001224890"/>
    </source>
</evidence>
<keyword evidence="1" id="KW-0677">Repeat</keyword>
<dbReference type="AlphaFoldDB" id="A0AAJ0F5I1"/>
<dbReference type="EMBL" id="JAHMHR010000001">
    <property type="protein sequence ID" value="KAK1701447.1"/>
    <property type="molecule type" value="Genomic_DNA"/>
</dbReference>
<dbReference type="Pfam" id="PF24883">
    <property type="entry name" value="NPHP3_N"/>
    <property type="match status" value="1"/>
</dbReference>